<keyword evidence="7" id="KW-0653">Protein transport</keyword>
<keyword evidence="11" id="KW-1185">Reference proteome</keyword>
<keyword evidence="8" id="KW-0496">Mitochondrion</keyword>
<dbReference type="Proteomes" id="UP001057375">
    <property type="component" value="Unassembled WGS sequence"/>
</dbReference>
<gene>
    <name evidence="10" type="ORF">ADUPG1_012550</name>
</gene>
<keyword evidence="3" id="KW-0813">Transport</keyword>
<evidence type="ECO:0000256" key="9">
    <source>
        <dbReference type="ARBA" id="ARBA00023136"/>
    </source>
</evidence>
<dbReference type="Gene3D" id="2.40.160.10">
    <property type="entry name" value="Porin"/>
    <property type="match status" value="1"/>
</dbReference>
<evidence type="ECO:0000313" key="11">
    <source>
        <dbReference type="Proteomes" id="UP001057375"/>
    </source>
</evidence>
<reference evidence="10" key="1">
    <citation type="submission" date="2022-03" db="EMBL/GenBank/DDBJ databases">
        <title>Draft genome sequence of Aduncisulcus paluster, a free-living microaerophilic Fornicata.</title>
        <authorList>
            <person name="Yuyama I."/>
            <person name="Kume K."/>
            <person name="Tamura T."/>
            <person name="Inagaki Y."/>
            <person name="Hashimoto T."/>
        </authorList>
    </citation>
    <scope>NUCLEOTIDE SEQUENCE</scope>
    <source>
        <strain evidence="10">NY0171</strain>
    </source>
</reference>
<name>A0ABQ5K420_9EUKA</name>
<evidence type="ECO:0000256" key="6">
    <source>
        <dbReference type="ARBA" id="ARBA00022787"/>
    </source>
</evidence>
<keyword evidence="6" id="KW-1000">Mitochondrion outer membrane</keyword>
<evidence type="ECO:0000256" key="3">
    <source>
        <dbReference type="ARBA" id="ARBA00022448"/>
    </source>
</evidence>
<comment type="subcellular location">
    <subcellularLocation>
        <location evidence="1">Mitochondrion outer membrane</location>
        <topology evidence="1">Multi-pass membrane protein</topology>
    </subcellularLocation>
</comment>
<dbReference type="InterPro" id="IPR027246">
    <property type="entry name" value="Porin_Euk/Tom40"/>
</dbReference>
<accession>A0ABQ5K420</accession>
<evidence type="ECO:0000256" key="4">
    <source>
        <dbReference type="ARBA" id="ARBA00022452"/>
    </source>
</evidence>
<proteinExistence type="inferred from homology"/>
<organism evidence="10 11">
    <name type="scientific">Aduncisulcus paluster</name>
    <dbReference type="NCBI Taxonomy" id="2918883"/>
    <lineage>
        <taxon>Eukaryota</taxon>
        <taxon>Metamonada</taxon>
        <taxon>Carpediemonas-like organisms</taxon>
        <taxon>Aduncisulcus</taxon>
    </lineage>
</organism>
<evidence type="ECO:0000256" key="1">
    <source>
        <dbReference type="ARBA" id="ARBA00004374"/>
    </source>
</evidence>
<evidence type="ECO:0000256" key="5">
    <source>
        <dbReference type="ARBA" id="ARBA00022692"/>
    </source>
</evidence>
<dbReference type="InterPro" id="IPR023614">
    <property type="entry name" value="Porin_dom_sf"/>
</dbReference>
<dbReference type="PANTHER" id="PTHR10802">
    <property type="entry name" value="MITOCHONDRIAL IMPORT RECEPTOR SUBUNIT TOM40"/>
    <property type="match status" value="1"/>
</dbReference>
<evidence type="ECO:0000256" key="7">
    <source>
        <dbReference type="ARBA" id="ARBA00022927"/>
    </source>
</evidence>
<comment type="caution">
    <text evidence="10">The sequence shown here is derived from an EMBL/GenBank/DDBJ whole genome shotgun (WGS) entry which is preliminary data.</text>
</comment>
<dbReference type="InterPro" id="IPR037930">
    <property type="entry name" value="Tom40"/>
</dbReference>
<evidence type="ECO:0000313" key="10">
    <source>
        <dbReference type="EMBL" id="GKT23832.1"/>
    </source>
</evidence>
<keyword evidence="9" id="KW-0472">Membrane</keyword>
<dbReference type="EMBL" id="BQXS01012488">
    <property type="protein sequence ID" value="GKT23832.1"/>
    <property type="molecule type" value="Genomic_DNA"/>
</dbReference>
<evidence type="ECO:0000256" key="8">
    <source>
        <dbReference type="ARBA" id="ARBA00023128"/>
    </source>
</evidence>
<comment type="similarity">
    <text evidence="2">Belongs to the Tom40 family.</text>
</comment>
<protein>
    <submittedName>
        <fullName evidence="10">Eukaryotic porin/Tom40 like protein</fullName>
    </submittedName>
</protein>
<keyword evidence="5" id="KW-0812">Transmembrane</keyword>
<sequence>MDPEGYPGTYGAFLGPAESLTNHQSYVSDGISLKIQKSYSRSFAAVHALSLTRQGTSYTLATQYHRGPVRAAVQVSPQVDDPIQTRGSIGFDSKHLSCDIGFDTSKDLAMSLDSHFKHATGDIGLTTATGGVIIGSGVQKITSKVAAAGQIAWIPQQKKVEYVLSGRVDHKSGARSTLSVAPKSSISMSHSRNLTDKILVNAQLDIKLPTLESSVSTGFEAILPRARIRGFIDDGGRIGSSITHAISPNLQLSLNCAGLVSTGQFISGVEATFVKE</sequence>
<dbReference type="Pfam" id="PF01459">
    <property type="entry name" value="Porin_3"/>
    <property type="match status" value="1"/>
</dbReference>
<keyword evidence="4" id="KW-1134">Transmembrane beta strand</keyword>
<evidence type="ECO:0000256" key="2">
    <source>
        <dbReference type="ARBA" id="ARBA00010510"/>
    </source>
</evidence>